<dbReference type="FunFam" id="2.60.40.10:FF:000333">
    <property type="entry name" value="Down syndrome cell adhesion molecule"/>
    <property type="match status" value="4"/>
</dbReference>
<dbReference type="EMBL" id="JABSTU010004598">
    <property type="protein sequence ID" value="KAH7958038.1"/>
    <property type="molecule type" value="Genomic_DNA"/>
</dbReference>
<sequence>MQHSPLQSSKRSKAVQPLAPIIFRTARIHMECRASQLLLLLGAQYLVSCKSAEGPLIMPFSFPENAVLGQKSTVTCVVSSGVGPFDFVWTHDSGRIDDSPRRHVRVVTENVAVLTVEATAAEDVGNYTCTVLNAAGSASYTAALRIEVPPTIMPISLADNIRLGETIFLTCAVTRGAPLFGKRHLAIVRKSGRRPIRQDPRANSKVIISCNAHFGTEPITFVWLKDGREMSSGTKVKQKMVTETVSMLIIPELSSEDIGNYTCQATNHFGRDTFTAALLLTVKNPLDKMSTLIIHEVSGADVGNYTCRVSNGAGNDGFTANLVVTVEPPKVQPFNFPSTKAMPKKVIVHCAVLEGTEPLKFVWTKDGLPVQDAHRLHVQQHSETLSSLTITDVGAEDIGNYTCAVSNVAGSDSASSQLLVKEAPRFQPFYFPKEHPLLETLVVSCIAIRGTQPVHFAWFKDGRPVDHNGGRTVAQQLSATLSTLTIPQVTAQDVGNYTCRASNAIGSDSYSAELLVTDEPRIQPLAFPPSVAVGQEVSVTCVAALGRKPFRFAWTRDGQFLANTERKYSRTVLDNVVMLTIQRVTADDVGNYTCTVSNGFGSDSATAPLIVEGRLICLWQSAIIMVSKG</sequence>
<dbReference type="FunFam" id="2.60.40.10:FF:000107">
    <property type="entry name" value="Myosin, light chain kinase a"/>
    <property type="match status" value="1"/>
</dbReference>
<evidence type="ECO:0000256" key="1">
    <source>
        <dbReference type="ARBA" id="ARBA00022729"/>
    </source>
</evidence>
<dbReference type="GO" id="GO:0043025">
    <property type="term" value="C:neuronal cell body"/>
    <property type="evidence" value="ECO:0007669"/>
    <property type="project" value="TreeGrafter"/>
</dbReference>
<dbReference type="VEuPathDB" id="VectorBase:LOC119185727"/>
<dbReference type="InterPro" id="IPR050958">
    <property type="entry name" value="Cell_Adh-Cytoskel_Orgn"/>
</dbReference>
<name>A0A9J6CYT9_RHIMP</name>
<dbReference type="SMART" id="SM00409">
    <property type="entry name" value="IG"/>
    <property type="match status" value="5"/>
</dbReference>
<evidence type="ECO:0000256" key="2">
    <source>
        <dbReference type="ARBA" id="ARBA00023157"/>
    </source>
</evidence>
<reference evidence="5" key="2">
    <citation type="submission" date="2021-09" db="EMBL/GenBank/DDBJ databases">
        <authorList>
            <person name="Jia N."/>
            <person name="Wang J."/>
            <person name="Shi W."/>
            <person name="Du L."/>
            <person name="Sun Y."/>
            <person name="Zhan W."/>
            <person name="Jiang J."/>
            <person name="Wang Q."/>
            <person name="Zhang B."/>
            <person name="Ji P."/>
            <person name="Sakyi L.B."/>
            <person name="Cui X."/>
            <person name="Yuan T."/>
            <person name="Jiang B."/>
            <person name="Yang W."/>
            <person name="Lam T.T.-Y."/>
            <person name="Chang Q."/>
            <person name="Ding S."/>
            <person name="Wang X."/>
            <person name="Zhu J."/>
            <person name="Ruan X."/>
            <person name="Zhao L."/>
            <person name="Wei J."/>
            <person name="Que T."/>
            <person name="Du C."/>
            <person name="Cheng J."/>
            <person name="Dai P."/>
            <person name="Han X."/>
            <person name="Huang E."/>
            <person name="Gao Y."/>
            <person name="Liu J."/>
            <person name="Shao H."/>
            <person name="Ye R."/>
            <person name="Li L."/>
            <person name="Wei W."/>
            <person name="Wang X."/>
            <person name="Wang C."/>
            <person name="Huo Q."/>
            <person name="Li W."/>
            <person name="Guo W."/>
            <person name="Chen H."/>
            <person name="Chen S."/>
            <person name="Zhou L."/>
            <person name="Zhou L."/>
            <person name="Ni X."/>
            <person name="Tian J."/>
            <person name="Zhou Y."/>
            <person name="Sheng Y."/>
            <person name="Liu T."/>
            <person name="Pan Y."/>
            <person name="Xia L."/>
            <person name="Li J."/>
            <person name="Zhao F."/>
            <person name="Cao W."/>
        </authorList>
    </citation>
    <scope>NUCLEOTIDE SEQUENCE</scope>
    <source>
        <strain evidence="5">Rmic-2018</strain>
        <tissue evidence="5">Larvae</tissue>
    </source>
</reference>
<dbReference type="InterPro" id="IPR003599">
    <property type="entry name" value="Ig_sub"/>
</dbReference>
<dbReference type="SMART" id="SM00408">
    <property type="entry name" value="IGc2"/>
    <property type="match status" value="5"/>
</dbReference>
<dbReference type="GO" id="GO:0005886">
    <property type="term" value="C:plasma membrane"/>
    <property type="evidence" value="ECO:0007669"/>
    <property type="project" value="TreeGrafter"/>
</dbReference>
<dbReference type="PANTHER" id="PTHR45080">
    <property type="entry name" value="CONTACTIN 5"/>
    <property type="match status" value="1"/>
</dbReference>
<organism evidence="5 6">
    <name type="scientific">Rhipicephalus microplus</name>
    <name type="common">Cattle tick</name>
    <name type="synonym">Boophilus microplus</name>
    <dbReference type="NCBI Taxonomy" id="6941"/>
    <lineage>
        <taxon>Eukaryota</taxon>
        <taxon>Metazoa</taxon>
        <taxon>Ecdysozoa</taxon>
        <taxon>Arthropoda</taxon>
        <taxon>Chelicerata</taxon>
        <taxon>Arachnida</taxon>
        <taxon>Acari</taxon>
        <taxon>Parasitiformes</taxon>
        <taxon>Ixodida</taxon>
        <taxon>Ixodoidea</taxon>
        <taxon>Ixodidae</taxon>
        <taxon>Rhipicephalinae</taxon>
        <taxon>Rhipicephalus</taxon>
        <taxon>Boophilus</taxon>
    </lineage>
</organism>
<feature type="domain" description="Ig-like" evidence="4">
    <location>
        <begin position="520"/>
        <end position="612"/>
    </location>
</feature>
<gene>
    <name evidence="5" type="ORF">HPB51_027975</name>
</gene>
<keyword evidence="1" id="KW-0732">Signal</keyword>
<dbReference type="InterPro" id="IPR007110">
    <property type="entry name" value="Ig-like_dom"/>
</dbReference>
<evidence type="ECO:0000313" key="6">
    <source>
        <dbReference type="Proteomes" id="UP000821866"/>
    </source>
</evidence>
<keyword evidence="3" id="KW-0393">Immunoglobulin domain</keyword>
<comment type="caution">
    <text evidence="5">The sequence shown here is derived from an EMBL/GenBank/DDBJ whole genome shotgun (WGS) entry which is preliminary data.</text>
</comment>
<dbReference type="Pfam" id="PF13927">
    <property type="entry name" value="Ig_3"/>
    <property type="match status" value="1"/>
</dbReference>
<evidence type="ECO:0000256" key="3">
    <source>
        <dbReference type="ARBA" id="ARBA00023319"/>
    </source>
</evidence>
<feature type="domain" description="Ig-like" evidence="4">
    <location>
        <begin position="150"/>
        <end position="281"/>
    </location>
</feature>
<evidence type="ECO:0000313" key="5">
    <source>
        <dbReference type="EMBL" id="KAH7958038.1"/>
    </source>
</evidence>
<evidence type="ECO:0000259" key="4">
    <source>
        <dbReference type="PROSITE" id="PS50835"/>
    </source>
</evidence>
<keyword evidence="6" id="KW-1185">Reference proteome</keyword>
<dbReference type="GO" id="GO:0007156">
    <property type="term" value="P:homophilic cell adhesion via plasma membrane adhesion molecules"/>
    <property type="evidence" value="ECO:0007669"/>
    <property type="project" value="TreeGrafter"/>
</dbReference>
<dbReference type="InterPro" id="IPR036179">
    <property type="entry name" value="Ig-like_dom_sf"/>
</dbReference>
<dbReference type="InterPro" id="IPR013098">
    <property type="entry name" value="Ig_I-set"/>
</dbReference>
<dbReference type="Proteomes" id="UP000821866">
    <property type="component" value="Unassembled WGS sequence"/>
</dbReference>
<proteinExistence type="predicted"/>
<reference evidence="5" key="1">
    <citation type="journal article" date="2020" name="Cell">
        <title>Large-Scale Comparative Analyses of Tick Genomes Elucidate Their Genetic Diversity and Vector Capacities.</title>
        <authorList>
            <consortium name="Tick Genome and Microbiome Consortium (TIGMIC)"/>
            <person name="Jia N."/>
            <person name="Wang J."/>
            <person name="Shi W."/>
            <person name="Du L."/>
            <person name="Sun Y."/>
            <person name="Zhan W."/>
            <person name="Jiang J.F."/>
            <person name="Wang Q."/>
            <person name="Zhang B."/>
            <person name="Ji P."/>
            <person name="Bell-Sakyi L."/>
            <person name="Cui X.M."/>
            <person name="Yuan T.T."/>
            <person name="Jiang B.G."/>
            <person name="Yang W.F."/>
            <person name="Lam T.T."/>
            <person name="Chang Q.C."/>
            <person name="Ding S.J."/>
            <person name="Wang X.J."/>
            <person name="Zhu J.G."/>
            <person name="Ruan X.D."/>
            <person name="Zhao L."/>
            <person name="Wei J.T."/>
            <person name="Ye R.Z."/>
            <person name="Que T.C."/>
            <person name="Du C.H."/>
            <person name="Zhou Y.H."/>
            <person name="Cheng J.X."/>
            <person name="Dai P.F."/>
            <person name="Guo W.B."/>
            <person name="Han X.H."/>
            <person name="Huang E.J."/>
            <person name="Li L.F."/>
            <person name="Wei W."/>
            <person name="Gao Y.C."/>
            <person name="Liu J.Z."/>
            <person name="Shao H.Z."/>
            <person name="Wang X."/>
            <person name="Wang C.C."/>
            <person name="Yang T.C."/>
            <person name="Huo Q.B."/>
            <person name="Li W."/>
            <person name="Chen H.Y."/>
            <person name="Chen S.E."/>
            <person name="Zhou L.G."/>
            <person name="Ni X.B."/>
            <person name="Tian J.H."/>
            <person name="Sheng Y."/>
            <person name="Liu T."/>
            <person name="Pan Y.S."/>
            <person name="Xia L.Y."/>
            <person name="Li J."/>
            <person name="Zhao F."/>
            <person name="Cao W.C."/>
        </authorList>
    </citation>
    <scope>NUCLEOTIDE SEQUENCE</scope>
    <source>
        <strain evidence="5">Rmic-2018</strain>
    </source>
</reference>
<dbReference type="AlphaFoldDB" id="A0A9J6CYT9"/>
<feature type="domain" description="Ig-like" evidence="4">
    <location>
        <begin position="329"/>
        <end position="421"/>
    </location>
</feature>
<dbReference type="GO" id="GO:0050808">
    <property type="term" value="P:synapse organization"/>
    <property type="evidence" value="ECO:0007669"/>
    <property type="project" value="TreeGrafter"/>
</dbReference>
<protein>
    <recommendedName>
        <fullName evidence="4">Ig-like domain-containing protein</fullName>
    </recommendedName>
</protein>
<dbReference type="InterPro" id="IPR003598">
    <property type="entry name" value="Ig_sub2"/>
</dbReference>
<feature type="domain" description="Ig-like" evidence="4">
    <location>
        <begin position="424"/>
        <end position="517"/>
    </location>
</feature>
<keyword evidence="2" id="KW-1015">Disulfide bond</keyword>
<dbReference type="PROSITE" id="PS50835">
    <property type="entry name" value="IG_LIKE"/>
    <property type="match status" value="5"/>
</dbReference>
<dbReference type="SUPFAM" id="SSF48726">
    <property type="entry name" value="Immunoglobulin"/>
    <property type="match status" value="6"/>
</dbReference>
<dbReference type="GO" id="GO:0008046">
    <property type="term" value="F:axon guidance receptor activity"/>
    <property type="evidence" value="ECO:0007669"/>
    <property type="project" value="TreeGrafter"/>
</dbReference>
<accession>A0A9J6CYT9</accession>
<dbReference type="Gene3D" id="2.60.40.10">
    <property type="entry name" value="Immunoglobulins"/>
    <property type="match status" value="6"/>
</dbReference>
<dbReference type="GO" id="GO:0030424">
    <property type="term" value="C:axon"/>
    <property type="evidence" value="ECO:0007669"/>
    <property type="project" value="TreeGrafter"/>
</dbReference>
<feature type="domain" description="Ig-like" evidence="4">
    <location>
        <begin position="55"/>
        <end position="145"/>
    </location>
</feature>
<dbReference type="PANTHER" id="PTHR45080:SF8">
    <property type="entry name" value="IG-LIKE DOMAIN-CONTAINING PROTEIN"/>
    <property type="match status" value="1"/>
</dbReference>
<dbReference type="InterPro" id="IPR013783">
    <property type="entry name" value="Ig-like_fold"/>
</dbReference>
<dbReference type="Pfam" id="PF07679">
    <property type="entry name" value="I-set"/>
    <property type="match status" value="5"/>
</dbReference>